<name>A0A251X9Q6_9GAMM</name>
<dbReference type="AlphaFoldDB" id="A0A251X9Q6"/>
<sequence length="139" mass="15995">MTDEQLIAAYFADESKLYQDFYRKVVLKEEWDEARPIGKLPSLEEMKAMATQWLKNLRKQDEVRDFFCKVKLSRLKGGETACSYWKKTRGVPHAQQELAIAIFADIFVVPVLHPTHTTVVVSALVLMHTLDFLCQDCGD</sequence>
<keyword evidence="2" id="KW-1185">Reference proteome</keyword>
<evidence type="ECO:0000313" key="2">
    <source>
        <dbReference type="Proteomes" id="UP000194798"/>
    </source>
</evidence>
<protein>
    <submittedName>
        <fullName evidence="1">Uncharacterized protein</fullName>
    </submittedName>
</protein>
<organism evidence="1 2">
    <name type="scientific">Thioflexithrix psekupsensis</name>
    <dbReference type="NCBI Taxonomy" id="1570016"/>
    <lineage>
        <taxon>Bacteria</taxon>
        <taxon>Pseudomonadati</taxon>
        <taxon>Pseudomonadota</taxon>
        <taxon>Gammaproteobacteria</taxon>
        <taxon>Thiotrichales</taxon>
        <taxon>Thioflexithrix</taxon>
    </lineage>
</organism>
<reference evidence="1 2" key="1">
    <citation type="submission" date="2016-12" db="EMBL/GenBank/DDBJ databases">
        <title>Thioflexothrix psekupsii D3 genome sequencing and assembly.</title>
        <authorList>
            <person name="Fomenkov A."/>
            <person name="Vincze T."/>
            <person name="Grabovich M."/>
            <person name="Anton B.P."/>
            <person name="Dubinina G."/>
            <person name="Orlova M."/>
            <person name="Belousova E."/>
            <person name="Roberts R.J."/>
        </authorList>
    </citation>
    <scope>NUCLEOTIDE SEQUENCE [LARGE SCALE GENOMIC DNA]</scope>
    <source>
        <strain evidence="1">D3</strain>
    </source>
</reference>
<proteinExistence type="predicted"/>
<dbReference type="Proteomes" id="UP000194798">
    <property type="component" value="Unassembled WGS sequence"/>
</dbReference>
<gene>
    <name evidence="1" type="ORF">TPSD3_09130</name>
</gene>
<accession>A0A251X9Q6</accession>
<comment type="caution">
    <text evidence="1">The sequence shown here is derived from an EMBL/GenBank/DDBJ whole genome shotgun (WGS) entry which is preliminary data.</text>
</comment>
<dbReference type="EMBL" id="MSLT01000012">
    <property type="protein sequence ID" value="OUD14457.1"/>
    <property type="molecule type" value="Genomic_DNA"/>
</dbReference>
<evidence type="ECO:0000313" key="1">
    <source>
        <dbReference type="EMBL" id="OUD14457.1"/>
    </source>
</evidence>